<keyword evidence="16" id="KW-1185">Reference proteome</keyword>
<dbReference type="InterPro" id="IPR050517">
    <property type="entry name" value="DDR_Repair_Kinase"/>
</dbReference>
<proteinExistence type="inferred from homology"/>
<keyword evidence="4" id="KW-0808">Transferase</keyword>
<dbReference type="EC" id="2.7.11.1" evidence="2"/>
<comment type="similarity">
    <text evidence="1">Belongs to the PI3/PI4-kinase family.</text>
</comment>
<dbReference type="PANTHER" id="PTHR11139:SF71">
    <property type="entry name" value="SERINE_THREONINE-PROTEIN KINASE SMG1"/>
    <property type="match status" value="1"/>
</dbReference>
<dbReference type="SUPFAM" id="SSF48371">
    <property type="entry name" value="ARM repeat"/>
    <property type="match status" value="1"/>
</dbReference>
<evidence type="ECO:0000256" key="7">
    <source>
        <dbReference type="ARBA" id="ARBA00022840"/>
    </source>
</evidence>
<evidence type="ECO:0000256" key="5">
    <source>
        <dbReference type="ARBA" id="ARBA00022741"/>
    </source>
</evidence>
<dbReference type="PROSITE" id="PS00916">
    <property type="entry name" value="PI3_4_KINASE_2"/>
    <property type="match status" value="1"/>
</dbReference>
<feature type="compositionally biased region" description="Basic and acidic residues" evidence="11">
    <location>
        <begin position="7"/>
        <end position="22"/>
    </location>
</feature>
<evidence type="ECO:0000256" key="11">
    <source>
        <dbReference type="SAM" id="MobiDB-lite"/>
    </source>
</evidence>
<name>A0ABR3AT63_PHYBL</name>
<keyword evidence="5" id="KW-0547">Nucleotide-binding</keyword>
<evidence type="ECO:0000259" key="14">
    <source>
        <dbReference type="PROSITE" id="PS51190"/>
    </source>
</evidence>
<dbReference type="InterPro" id="IPR016024">
    <property type="entry name" value="ARM-type_fold"/>
</dbReference>
<dbReference type="PROSITE" id="PS51189">
    <property type="entry name" value="FAT"/>
    <property type="match status" value="1"/>
</dbReference>
<evidence type="ECO:0000256" key="9">
    <source>
        <dbReference type="ARBA" id="ARBA00047899"/>
    </source>
</evidence>
<evidence type="ECO:0000256" key="8">
    <source>
        <dbReference type="ARBA" id="ARBA00023161"/>
    </source>
</evidence>
<evidence type="ECO:0000256" key="6">
    <source>
        <dbReference type="ARBA" id="ARBA00022777"/>
    </source>
</evidence>
<dbReference type="SMART" id="SM01345">
    <property type="entry name" value="Rapamycin_bind"/>
    <property type="match status" value="1"/>
</dbReference>
<comment type="catalytic activity">
    <reaction evidence="9">
        <text>L-threonyl-[protein] + ATP = O-phospho-L-threonyl-[protein] + ADP + H(+)</text>
        <dbReference type="Rhea" id="RHEA:46608"/>
        <dbReference type="Rhea" id="RHEA-COMP:11060"/>
        <dbReference type="Rhea" id="RHEA-COMP:11605"/>
        <dbReference type="ChEBI" id="CHEBI:15378"/>
        <dbReference type="ChEBI" id="CHEBI:30013"/>
        <dbReference type="ChEBI" id="CHEBI:30616"/>
        <dbReference type="ChEBI" id="CHEBI:61977"/>
        <dbReference type="ChEBI" id="CHEBI:456216"/>
        <dbReference type="EC" id="2.7.11.1"/>
    </reaction>
</comment>
<dbReference type="PANTHER" id="PTHR11139">
    <property type="entry name" value="ATAXIA TELANGIECTASIA MUTATED ATM -RELATED"/>
    <property type="match status" value="1"/>
</dbReference>
<dbReference type="SMART" id="SM00146">
    <property type="entry name" value="PI3Kc"/>
    <property type="match status" value="1"/>
</dbReference>
<dbReference type="Gene3D" id="1.25.10.10">
    <property type="entry name" value="Leucine-rich Repeat Variant"/>
    <property type="match status" value="1"/>
</dbReference>
<dbReference type="InterPro" id="IPR000403">
    <property type="entry name" value="PI3/4_kinase_cat_dom"/>
</dbReference>
<keyword evidence="7" id="KW-0067">ATP-binding</keyword>
<evidence type="ECO:0000256" key="2">
    <source>
        <dbReference type="ARBA" id="ARBA00012513"/>
    </source>
</evidence>
<dbReference type="PROSITE" id="PS51190">
    <property type="entry name" value="FATC"/>
    <property type="match status" value="1"/>
</dbReference>
<gene>
    <name evidence="15" type="ORF">J3Q64DRAFT_1644429</name>
</gene>
<dbReference type="Proteomes" id="UP001448207">
    <property type="component" value="Unassembled WGS sequence"/>
</dbReference>
<dbReference type="InterPro" id="IPR039414">
    <property type="entry name" value="SMG1_PIKKc"/>
</dbReference>
<dbReference type="Pfam" id="PF02260">
    <property type="entry name" value="FATC"/>
    <property type="match status" value="1"/>
</dbReference>
<organism evidence="15 16">
    <name type="scientific">Phycomyces blakesleeanus</name>
    <dbReference type="NCBI Taxonomy" id="4837"/>
    <lineage>
        <taxon>Eukaryota</taxon>
        <taxon>Fungi</taxon>
        <taxon>Fungi incertae sedis</taxon>
        <taxon>Mucoromycota</taxon>
        <taxon>Mucoromycotina</taxon>
        <taxon>Mucoromycetes</taxon>
        <taxon>Mucorales</taxon>
        <taxon>Phycomycetaceae</taxon>
        <taxon>Phycomyces</taxon>
    </lineage>
</organism>
<evidence type="ECO:0000256" key="4">
    <source>
        <dbReference type="ARBA" id="ARBA00022679"/>
    </source>
</evidence>
<dbReference type="InterPro" id="IPR057564">
    <property type="entry name" value="HEAT_ATR"/>
</dbReference>
<keyword evidence="6" id="KW-0418">Kinase</keyword>
<evidence type="ECO:0000256" key="1">
    <source>
        <dbReference type="ARBA" id="ARBA00011031"/>
    </source>
</evidence>
<dbReference type="CDD" id="cd05170">
    <property type="entry name" value="PIKKc_SMG1"/>
    <property type="match status" value="1"/>
</dbReference>
<dbReference type="InterPro" id="IPR011989">
    <property type="entry name" value="ARM-like"/>
</dbReference>
<feature type="non-terminal residue" evidence="15">
    <location>
        <position position="1"/>
    </location>
</feature>
<evidence type="ECO:0000313" key="16">
    <source>
        <dbReference type="Proteomes" id="UP001448207"/>
    </source>
</evidence>
<dbReference type="InterPro" id="IPR014009">
    <property type="entry name" value="PIK_FAT"/>
</dbReference>
<dbReference type="InterPro" id="IPR011009">
    <property type="entry name" value="Kinase-like_dom_sf"/>
</dbReference>
<comment type="catalytic activity">
    <reaction evidence="10">
        <text>L-seryl-[protein] + ATP = O-phospho-L-seryl-[protein] + ADP + H(+)</text>
        <dbReference type="Rhea" id="RHEA:17989"/>
        <dbReference type="Rhea" id="RHEA-COMP:9863"/>
        <dbReference type="Rhea" id="RHEA-COMP:11604"/>
        <dbReference type="ChEBI" id="CHEBI:15378"/>
        <dbReference type="ChEBI" id="CHEBI:29999"/>
        <dbReference type="ChEBI" id="CHEBI:30616"/>
        <dbReference type="ChEBI" id="CHEBI:83421"/>
        <dbReference type="ChEBI" id="CHEBI:456216"/>
        <dbReference type="EC" id="2.7.11.1"/>
    </reaction>
</comment>
<dbReference type="InterPro" id="IPR003152">
    <property type="entry name" value="FATC_dom"/>
</dbReference>
<sequence>QLLRLLGDSRQHEPESSPNRQERNQLMDICLHGINNGPDVLTVFETIKAPKTLKQSVVQILSSLACSTRLDMILGWLFDYLSQWKEDYVPSVETSREREVKVWLLRTLQQIILDIGSDPYNKRQFEELSSSVVTNLITFLDAMDSADYLPDVLDALIVFSKNCGEKFTARFQDVIDLLVGWNIDTTLPEPKRLLLKGKSSYKEFQPFWQSRLPFAFELLYHFLNDMRGYVVEMASTKQDQKDLQKKSDMFYSLFSCFYSILQTVILLIPTENNFQNELTVGQPFDQLRLRTLELLKATKDISPSNRWIDMTNQAILTLISVRQATFRTYQGSVYHYFTAQLPQKSGKELPVEPIKYVDMLIKMVHAFGYDMEESVILDLLDIESSPLYRFRSQYKDDKQLNSGVLVLLRTLIKLCKNPHSQASITKSLANRLKNLTGVIYGSCDEDKPITQLQRTAKYIFNNQAMIQNLVQPSIIFDIDFFSYSCNFALDSCKDFGPLEYLLEDITDQWANVNLGSKQIMCAFVKDMLSAITQKEASFEIKPTLHDIIMGYIKALGNIIILTISLANINIKCNRSPNVQKASRDLLTILNPFATSDAKVQQNKISEILQTIIMATPHTGSFRPAHYEIVMKHLGMASLLIGASTEEAQEIAAQDTKSPLEWARKLFYHCDTLGNMKNIPAFIDLQEEIGRVSIINHINNSGSLLFYWAMWESARYCILSRLRTPFGGPQQTFAAFERTLNALVADPNNLKERNISHLRCLLLLLDRLEVQVYNAAEGCSTNALPSVPRSSLAFFRTNKKTCHDYFARIRPNIVKGAKILHDNPLIIRNTLEVKRTMQDKFIADPLGWFNETNHLLRDLVEACIQNSSVDIINGLQSWYKKVIRKAGHIHPPFNEQWSFECLIGPIPKGNLKIYRDILKQSLNGKDEAAIKLLQVLRKQIMNNDHNILKILDGKLVDFYTCLEDYESIRYLSPSNTHIFGEKVSKELEAFTYGQPQRVKNNDSVDFSAYFRVAPLSACLLLGRLSQFRQWLSITEEPGWNNRINLILSQRIVSSLREDIFSDQTSLLELQLQQTSSKVLYKNAEDWRNCGEARVPYQRHRASDTKYWARLATYFSKIVSQCPKEITDTANKCLVDVLINASRVSRKQGNIMTANRWIEKCLEIDSNLKTVLYERVKILLAQSNIPEAIKTLGTILGNGCIEEAPQLLESKACLMVAKLLKNASEENAVKLLAEYDPHPLAPKNSELQSPVELAIETAFEKSTAVAECCDGPWFEYATHNYKQGWRILDEISRDSSNMTIVVWAYQNLESALVSNENQPIDINNRKTIEKSLLGLLQKYSGAVGNRSLKKDPGFVRAVQQIIPSVDENARSLVLETLDTLQNTILSKFRTSVKAYFRFLSLGKYLEKRELDEENSEYTSMIMTTTLRLLRMLVKYGDALQSNYADNIETVRIEPWKQIIPQLFARLSHPAESVRQVLSKLISRICDEYPSEIIYDVIVSSTSSKTNKDTKQALDAIAKRMIENNDVLWNSTRRMAEELEKITVLWEEKWLNRIASLQFDVMQQFQKLDQEVTRLKQSESPEAQRERTFHESYDSVMKFVIQSIEKMLNTTINGTITTPHEQWFDNTFGKQLRQAFQLLQRPGTIANYRKGWDCFQQLHRQLMMDTQKVRILELNQISPYLASMKDTIVGIPGVHDGDANSCIQSFGSTVIVLPTKTKPKKLDLKGVDGKKYSYLFKGLEDLHLDERIMQLLNTANGLLKEDKSSADRNLKARTYAVIPLSDHSGMIQWVNDATPMFALYKRWQKREHTTQMILTNEKLDESVAQALLRRPTENFMDKIAAALKEDGLRVTANRRHWPKHILKKAYMRLVKETPESLLSKELWCTSSSSTEWLSKSVSFSRSLAVMSIIGYIIGLGDRHLDNIMVDYQSAEVIHIDYNVCFEKGMRLRVPELVPYRLSQNLYNALGIAGADGVFRIAAEETLRVLRKHKEVFITLLDAFVYDPLVDWESEAEEMQERQILEIQANLGLIAARLSEKKSRYENQQSKVVGALAGLSENIQQSHQVMILEKKRLTAEYASQGLSRAMKVQNENATLVFPVPLDLISRVEERLKEITEALIELRSPTDGIVPLLESVLIVETEADNELKPAQQSAKVGIPCFDQTGPSLSTSQTILKTDKHTVFGSNPDNHQLVQDGTVTKSTELVQRAHNPDPSLGAPMLTQRRNVHVLGIMRRIRTKLDGKDFGAQHKMTVSEQVARTIDQATSIDNLCLMYEGWTSWV</sequence>
<dbReference type="InterPro" id="IPR018936">
    <property type="entry name" value="PI3/4_kinase_CS"/>
</dbReference>
<dbReference type="Pfam" id="PF15785">
    <property type="entry name" value="SMG1"/>
    <property type="match status" value="1"/>
</dbReference>
<dbReference type="PROSITE" id="PS50290">
    <property type="entry name" value="PI3_4_KINASE_3"/>
    <property type="match status" value="1"/>
</dbReference>
<protein>
    <recommendedName>
        <fullName evidence="2">non-specific serine/threonine protein kinase</fullName>
        <ecNumber evidence="2">2.7.11.1</ecNumber>
    </recommendedName>
</protein>
<dbReference type="Pfam" id="PF23593">
    <property type="entry name" value="HEAT_ATR"/>
    <property type="match status" value="1"/>
</dbReference>
<dbReference type="EMBL" id="JBCLYO010000020">
    <property type="protein sequence ID" value="KAL0080268.1"/>
    <property type="molecule type" value="Genomic_DNA"/>
</dbReference>
<feature type="domain" description="PI3K/PI4K catalytic" evidence="12">
    <location>
        <begin position="1703"/>
        <end position="2048"/>
    </location>
</feature>
<dbReference type="SMART" id="SM01343">
    <property type="entry name" value="FATC"/>
    <property type="match status" value="1"/>
</dbReference>
<evidence type="ECO:0000256" key="3">
    <source>
        <dbReference type="ARBA" id="ARBA00022527"/>
    </source>
</evidence>
<evidence type="ECO:0000256" key="10">
    <source>
        <dbReference type="ARBA" id="ARBA00048679"/>
    </source>
</evidence>
<evidence type="ECO:0000259" key="13">
    <source>
        <dbReference type="PROSITE" id="PS51189"/>
    </source>
</evidence>
<comment type="caution">
    <text evidence="15">The sequence shown here is derived from an EMBL/GenBank/DDBJ whole genome shotgun (WGS) entry which is preliminary data.</text>
</comment>
<evidence type="ECO:0000313" key="15">
    <source>
        <dbReference type="EMBL" id="KAL0080268.1"/>
    </source>
</evidence>
<feature type="domain" description="FAT" evidence="13">
    <location>
        <begin position="1212"/>
        <end position="1500"/>
    </location>
</feature>
<dbReference type="Pfam" id="PF00454">
    <property type="entry name" value="PI3_PI4_kinase"/>
    <property type="match status" value="1"/>
</dbReference>
<dbReference type="SUPFAM" id="SSF56112">
    <property type="entry name" value="Protein kinase-like (PK-like)"/>
    <property type="match status" value="1"/>
</dbReference>
<reference evidence="15 16" key="1">
    <citation type="submission" date="2024-04" db="EMBL/GenBank/DDBJ databases">
        <title>Symmetric and asymmetric DNA N6-adenine methylation regulates different biological responses in Mucorales.</title>
        <authorList>
            <consortium name="Lawrence Berkeley National Laboratory"/>
            <person name="Lax C."/>
            <person name="Mondo S.J."/>
            <person name="Osorio-Concepcion M."/>
            <person name="Muszewska A."/>
            <person name="Corrochano-Luque M."/>
            <person name="Gutierrez G."/>
            <person name="Riley R."/>
            <person name="Lipzen A."/>
            <person name="Guo J."/>
            <person name="Hundley H."/>
            <person name="Amirebrahimi M."/>
            <person name="Ng V."/>
            <person name="Lorenzo-Gutierrez D."/>
            <person name="Binder U."/>
            <person name="Yang J."/>
            <person name="Song Y."/>
            <person name="Canovas D."/>
            <person name="Navarro E."/>
            <person name="Freitag M."/>
            <person name="Gabaldon T."/>
            <person name="Grigoriev I.V."/>
            <person name="Corrochano L.M."/>
            <person name="Nicolas F.E."/>
            <person name="Garre V."/>
        </authorList>
    </citation>
    <scope>NUCLEOTIDE SEQUENCE [LARGE SCALE GENOMIC DNA]</scope>
    <source>
        <strain evidence="15 16">L51</strain>
    </source>
</reference>
<keyword evidence="3" id="KW-0723">Serine/threonine-protein kinase</keyword>
<evidence type="ECO:0000259" key="12">
    <source>
        <dbReference type="PROSITE" id="PS50290"/>
    </source>
</evidence>
<accession>A0ABR3AT63</accession>
<dbReference type="Gene3D" id="1.10.1070.11">
    <property type="entry name" value="Phosphatidylinositol 3-/4-kinase, catalytic domain"/>
    <property type="match status" value="1"/>
</dbReference>
<dbReference type="InterPro" id="IPR031559">
    <property type="entry name" value="SMG1"/>
</dbReference>
<dbReference type="InterPro" id="IPR036940">
    <property type="entry name" value="PI3/4_kinase_cat_sf"/>
</dbReference>
<keyword evidence="8" id="KW-0866">Nonsense-mediated mRNA decay</keyword>
<feature type="region of interest" description="Disordered" evidence="11">
    <location>
        <begin position="1"/>
        <end position="22"/>
    </location>
</feature>
<dbReference type="Gene3D" id="3.30.1010.10">
    <property type="entry name" value="Phosphatidylinositol 3-kinase Catalytic Subunit, Chain A, domain 4"/>
    <property type="match status" value="1"/>
</dbReference>
<feature type="domain" description="FATC" evidence="14">
    <location>
        <begin position="2243"/>
        <end position="2275"/>
    </location>
</feature>